<comment type="caution">
    <text evidence="2">The sequence shown here is derived from an EMBL/GenBank/DDBJ whole genome shotgun (WGS) entry which is preliminary data.</text>
</comment>
<sequence>MCDTRCDCDEVERNCPAPLSCRKANPNNCSTYWQCDASGKLFEKSCPNSLYWNDNLLTCEKLDDSTCPFKLVGLEVREDIGIQARDSFVLELLVPIIKILYCQF</sequence>
<accession>D3B8T3</accession>
<dbReference type="InterPro" id="IPR036508">
    <property type="entry name" value="Chitin-bd_dom_sf"/>
</dbReference>
<evidence type="ECO:0000259" key="1">
    <source>
        <dbReference type="PROSITE" id="PS50940"/>
    </source>
</evidence>
<dbReference type="GO" id="GO:0008061">
    <property type="term" value="F:chitin binding"/>
    <property type="evidence" value="ECO:0007669"/>
    <property type="project" value="InterPro"/>
</dbReference>
<name>D3B8T3_HETP5</name>
<evidence type="ECO:0000313" key="2">
    <source>
        <dbReference type="EMBL" id="EFA82451.1"/>
    </source>
</evidence>
<dbReference type="InterPro" id="IPR002557">
    <property type="entry name" value="Chitin-bd_dom"/>
</dbReference>
<proteinExistence type="predicted"/>
<keyword evidence="3" id="KW-1185">Reference proteome</keyword>
<reference evidence="2 3" key="1">
    <citation type="journal article" date="2011" name="Genome Res.">
        <title>Phylogeny-wide analysis of social amoeba genomes highlights ancient origins for complex intercellular communication.</title>
        <authorList>
            <person name="Heidel A.J."/>
            <person name="Lawal H.M."/>
            <person name="Felder M."/>
            <person name="Schilde C."/>
            <person name="Helps N.R."/>
            <person name="Tunggal B."/>
            <person name="Rivero F."/>
            <person name="John U."/>
            <person name="Schleicher M."/>
            <person name="Eichinger L."/>
            <person name="Platzer M."/>
            <person name="Noegel A.A."/>
            <person name="Schaap P."/>
            <person name="Gloeckner G."/>
        </authorList>
    </citation>
    <scope>NUCLEOTIDE SEQUENCE [LARGE SCALE GENOMIC DNA]</scope>
    <source>
        <strain evidence="3">ATCC 26659 / Pp 5 / PN500</strain>
    </source>
</reference>
<protein>
    <recommendedName>
        <fullName evidence="1">Chitin-binding type-2 domain-containing protein</fullName>
    </recommendedName>
</protein>
<feature type="domain" description="Chitin-binding type-2" evidence="1">
    <location>
        <begin position="12"/>
        <end position="69"/>
    </location>
</feature>
<dbReference type="PROSITE" id="PS50940">
    <property type="entry name" value="CHIT_BIND_II"/>
    <property type="match status" value="1"/>
</dbReference>
<evidence type="ECO:0000313" key="3">
    <source>
        <dbReference type="Proteomes" id="UP000001396"/>
    </source>
</evidence>
<dbReference type="InParanoid" id="D3B8T3"/>
<dbReference type="Proteomes" id="UP000001396">
    <property type="component" value="Unassembled WGS sequence"/>
</dbReference>
<dbReference type="SUPFAM" id="SSF57625">
    <property type="entry name" value="Invertebrate chitin-binding proteins"/>
    <property type="match status" value="1"/>
</dbReference>
<dbReference type="GO" id="GO:0005576">
    <property type="term" value="C:extracellular region"/>
    <property type="evidence" value="ECO:0007669"/>
    <property type="project" value="InterPro"/>
</dbReference>
<gene>
    <name evidence="2" type="ORF">PPL_04876</name>
</gene>
<dbReference type="AlphaFoldDB" id="D3B8T3"/>
<dbReference type="EMBL" id="ADBJ01000020">
    <property type="protein sequence ID" value="EFA82451.1"/>
    <property type="molecule type" value="Genomic_DNA"/>
</dbReference>
<dbReference type="Gene3D" id="2.170.140.10">
    <property type="entry name" value="Chitin binding domain"/>
    <property type="match status" value="1"/>
</dbReference>
<organism evidence="2 3">
    <name type="scientific">Heterostelium pallidum (strain ATCC 26659 / Pp 5 / PN500)</name>
    <name type="common">Cellular slime mold</name>
    <name type="synonym">Polysphondylium pallidum</name>
    <dbReference type="NCBI Taxonomy" id="670386"/>
    <lineage>
        <taxon>Eukaryota</taxon>
        <taxon>Amoebozoa</taxon>
        <taxon>Evosea</taxon>
        <taxon>Eumycetozoa</taxon>
        <taxon>Dictyostelia</taxon>
        <taxon>Acytosteliales</taxon>
        <taxon>Acytosteliaceae</taxon>
        <taxon>Heterostelium</taxon>
    </lineage>
</organism>
<dbReference type="SMART" id="SM00494">
    <property type="entry name" value="ChtBD2"/>
    <property type="match status" value="1"/>
</dbReference>
<dbReference type="Pfam" id="PF01607">
    <property type="entry name" value="CBM_14"/>
    <property type="match status" value="1"/>
</dbReference>
<dbReference type="RefSeq" id="XP_020434568.1">
    <property type="nucleotide sequence ID" value="XM_020575773.1"/>
</dbReference>
<dbReference type="GeneID" id="31360363"/>